<feature type="domain" description="Gp5/Type VI secretion system Vgr protein OB-fold" evidence="2">
    <location>
        <begin position="445"/>
        <end position="488"/>
    </location>
</feature>
<sequence length="1270" mass="135029">MDLVATLTGYGQATRHIQIDTAMPGAFVVERFHGREGINESFRFEIDVLSSEPFLDLSPLIGSAARLRLATGAGERCWNGYVTHAAYAESDGEFTRYRLTMESWLALLQLRRNCLYFVDLDVEGICERVFGDYPEAHRRYERMEPLRTFRLRGQYRETDLDFVLRQLSEAALSFRIEHAQDAGQAPSGDHTVVVFDRHARLPDGSRIAFNAQDVGDPDGVMTQFTDRRQLVPDRVVATSWKASELHALAGQAQQPADAHAPVLPVREIYDGQRAGRFDTSGDAQRYAEQRLDALQLAKRIHHGAGTSRTLETGKVHTLTDYMGGTVRFVPLSIEHEAVNNLGAQIGELFGRGELENGLYRNRFVAVPEGTPIVPPFRDRPTVHGVQTAIVVGEPGGRVSSTRDHQVRIQFPWMRGTAPLRGGLTDTASRSNPAGHAPGNHRSGILARVAEQAAGPNFGHAFTPRVGTEVVIGFESGNIDSPVVLGQVYGGQVRPPFAAGEGSDANHSGTLTGLQTQTLDGQPGSRWVMDDAAGQLRHELNNSTAGTRLAQGYLIDQQGTMRGAYRGEGFELATQGWGVVRAGAGVLVSSTARALGASTQMDVAERVEQLKDAAKTAQELDKAATGAQAVGLSANAAQSDFLKAIDPAQDGKFTGSVSGQSATKPNGTQRDGGDPVERFAVPAILMESPENIVVTTPDSAVSYAAQHVHVTSQGDAHVGAGATVAAATGDVMSLYSVAGGLKAIAGEGPVSVAAHASTMEILGDQTVRVTSTDERVDVLAQDAIVLQQGPNRITLKGGDIIVETPGQFAVKSGGHPFPGPLAANVKLPALPVLPQGDPCDFLVQALAASPAGRGAVGAGVSAAGAAAAPYVATSVASGAGSSAAGSALDLAGLGSMAANAAALGKAAISGGAQEAGAGVPVVAESFAAKAPVKSQRTSANATSAPAGSATMPDATAANARAGQGGGAASAGSGQPCNLHVPAVKELNYVVDMGCVDYYETDANGNAVIDKETHKPILNPMGDSSAKYDIEYSPATSTLTATVRIKIHLKDQHAVKYGADAIDKKTGKLRSIPYFNGKPAPGVILTVFDRPGEMKDPQGVKKLIEDCLNRNGYTMRPKKCPLGKACTCVVKVRAEVEFVKDERFHEEVNLFPFESRADSGNWGEQSVTWDAEVQDYVPDGTVNVRAHEVGHLFGWPDEYFENSGAVYGKYINSKKLVDVKMKQLVDNWQRTTDTNLMGQGLDNPVSLVPKYYFYGFRDWFNRKTHIDWELLE</sequence>
<name>A0ABY6XQ17_9BURK</name>
<dbReference type="InterPro" id="IPR006531">
    <property type="entry name" value="Gp5/Vgr_OB"/>
</dbReference>
<feature type="region of interest" description="Disordered" evidence="1">
    <location>
        <begin position="932"/>
        <end position="951"/>
    </location>
</feature>
<dbReference type="Gene3D" id="2.40.50.230">
    <property type="entry name" value="Gp5 N-terminal domain"/>
    <property type="match status" value="1"/>
</dbReference>
<protein>
    <submittedName>
        <fullName evidence="5">Type IV secretion protein Rhs</fullName>
    </submittedName>
</protein>
<evidence type="ECO:0000259" key="2">
    <source>
        <dbReference type="Pfam" id="PF04717"/>
    </source>
</evidence>
<dbReference type="SUPFAM" id="SSF69255">
    <property type="entry name" value="gp5 N-terminal domain-like"/>
    <property type="match status" value="1"/>
</dbReference>
<dbReference type="Pfam" id="PF05954">
    <property type="entry name" value="Phage_GPD"/>
    <property type="match status" value="1"/>
</dbReference>
<evidence type="ECO:0000256" key="1">
    <source>
        <dbReference type="SAM" id="MobiDB-lite"/>
    </source>
</evidence>
<dbReference type="NCBIfam" id="TIGR01646">
    <property type="entry name" value="vgr_GE"/>
    <property type="match status" value="1"/>
</dbReference>
<dbReference type="InterPro" id="IPR006533">
    <property type="entry name" value="T6SS_Vgr_RhsGE"/>
</dbReference>
<evidence type="ECO:0000313" key="5">
    <source>
        <dbReference type="EMBL" id="VWC63318.1"/>
    </source>
</evidence>
<feature type="domain" description="Putative type VI secretion system Rhs element associated Vgr" evidence="4">
    <location>
        <begin position="517"/>
        <end position="623"/>
    </location>
</feature>
<dbReference type="Gene3D" id="2.30.110.50">
    <property type="match status" value="1"/>
</dbReference>
<proteinExistence type="predicted"/>
<feature type="compositionally biased region" description="Polar residues" evidence="1">
    <location>
        <begin position="933"/>
        <end position="944"/>
    </location>
</feature>
<dbReference type="InterPro" id="IPR018769">
    <property type="entry name" value="VgrG2_DUF2345"/>
</dbReference>
<dbReference type="InterPro" id="IPR028244">
    <property type="entry name" value="T6SS_Rhs_Vgr_dom"/>
</dbReference>
<keyword evidence="6" id="KW-1185">Reference proteome</keyword>
<dbReference type="Proteomes" id="UP000494120">
    <property type="component" value="Unassembled WGS sequence"/>
</dbReference>
<evidence type="ECO:0000313" key="6">
    <source>
        <dbReference type="Proteomes" id="UP000494120"/>
    </source>
</evidence>
<comment type="caution">
    <text evidence="5">The sequence shown here is derived from an EMBL/GenBank/DDBJ whole genome shotgun (WGS) entry which is preliminary data.</text>
</comment>
<evidence type="ECO:0000259" key="3">
    <source>
        <dbReference type="Pfam" id="PF10106"/>
    </source>
</evidence>
<organism evidence="5 6">
    <name type="scientific">Burkholderia aenigmatica</name>
    <dbReference type="NCBI Taxonomy" id="2015348"/>
    <lineage>
        <taxon>Bacteria</taxon>
        <taxon>Pseudomonadati</taxon>
        <taxon>Pseudomonadota</taxon>
        <taxon>Betaproteobacteria</taxon>
        <taxon>Burkholderiales</taxon>
        <taxon>Burkholderiaceae</taxon>
        <taxon>Burkholderia</taxon>
        <taxon>Burkholderia cepacia complex</taxon>
    </lineage>
</organism>
<reference evidence="5 6" key="1">
    <citation type="submission" date="2019-09" db="EMBL/GenBank/DDBJ databases">
        <authorList>
            <person name="Depoorter E."/>
        </authorList>
    </citation>
    <scope>NUCLEOTIDE SEQUENCE [LARGE SCALE GENOMIC DNA]</scope>
    <source>
        <strain evidence="5 6">R-17378</strain>
    </source>
</reference>
<gene>
    <name evidence="5" type="ORF">BLA17378_02609</name>
</gene>
<dbReference type="Pfam" id="PF04717">
    <property type="entry name" value="Phage_base_V"/>
    <property type="match status" value="1"/>
</dbReference>
<dbReference type="Pfam" id="PF10106">
    <property type="entry name" value="DUF2345"/>
    <property type="match status" value="1"/>
</dbReference>
<feature type="compositionally biased region" description="Polar residues" evidence="1">
    <location>
        <begin position="654"/>
        <end position="668"/>
    </location>
</feature>
<dbReference type="RefSeq" id="WP_174957146.1">
    <property type="nucleotide sequence ID" value="NZ_CABVQG010000008.1"/>
</dbReference>
<dbReference type="InterPro" id="IPR037026">
    <property type="entry name" value="Vgr_OB-fold_dom_sf"/>
</dbReference>
<dbReference type="SUPFAM" id="SSF69279">
    <property type="entry name" value="Phage tail proteins"/>
    <property type="match status" value="2"/>
</dbReference>
<evidence type="ECO:0000259" key="4">
    <source>
        <dbReference type="Pfam" id="PF13296"/>
    </source>
</evidence>
<dbReference type="EMBL" id="CABVQG010000008">
    <property type="protein sequence ID" value="VWC63318.1"/>
    <property type="molecule type" value="Genomic_DNA"/>
</dbReference>
<feature type="domain" description="DUF2345" evidence="3">
    <location>
        <begin position="672"/>
        <end position="819"/>
    </location>
</feature>
<accession>A0ABY6XQ17</accession>
<dbReference type="Gene3D" id="4.10.220.110">
    <property type="match status" value="1"/>
</dbReference>
<feature type="region of interest" description="Disordered" evidence="1">
    <location>
        <begin position="651"/>
        <end position="674"/>
    </location>
</feature>
<dbReference type="Gene3D" id="3.55.50.10">
    <property type="entry name" value="Baseplate protein-like domains"/>
    <property type="match status" value="1"/>
</dbReference>
<dbReference type="Pfam" id="PF13296">
    <property type="entry name" value="T6SS_Vgr"/>
    <property type="match status" value="1"/>
</dbReference>